<dbReference type="PROSITE" id="PS00356">
    <property type="entry name" value="HTH_LACI_1"/>
    <property type="match status" value="1"/>
</dbReference>
<dbReference type="GO" id="GO:0003677">
    <property type="term" value="F:DNA binding"/>
    <property type="evidence" value="ECO:0007669"/>
    <property type="project" value="UniProtKB-KW"/>
</dbReference>
<dbReference type="CDD" id="cd01392">
    <property type="entry name" value="HTH_LacI"/>
    <property type="match status" value="1"/>
</dbReference>
<evidence type="ECO:0000256" key="2">
    <source>
        <dbReference type="ARBA" id="ARBA00023015"/>
    </source>
</evidence>
<keyword evidence="4" id="KW-0804">Transcription</keyword>
<evidence type="ECO:0000313" key="7">
    <source>
        <dbReference type="Proteomes" id="UP001501407"/>
    </source>
</evidence>
<dbReference type="EMBL" id="BAABKZ010000001">
    <property type="protein sequence ID" value="GAA5088017.1"/>
    <property type="molecule type" value="Genomic_DNA"/>
</dbReference>
<dbReference type="Gene3D" id="1.10.260.40">
    <property type="entry name" value="lambda repressor-like DNA-binding domains"/>
    <property type="match status" value="1"/>
</dbReference>
<keyword evidence="2" id="KW-0805">Transcription regulation</keyword>
<comment type="caution">
    <text evidence="6">The sequence shown here is derived from an EMBL/GenBank/DDBJ whole genome shotgun (WGS) entry which is preliminary data.</text>
</comment>
<evidence type="ECO:0000256" key="1">
    <source>
        <dbReference type="ARBA" id="ARBA00022491"/>
    </source>
</evidence>
<dbReference type="Gene3D" id="3.40.50.2300">
    <property type="match status" value="2"/>
</dbReference>
<dbReference type="PANTHER" id="PTHR30146:SF148">
    <property type="entry name" value="HTH-TYPE TRANSCRIPTIONAL REPRESSOR PURR-RELATED"/>
    <property type="match status" value="1"/>
</dbReference>
<sequence length="351" mass="37341">MAESVESSARAGRRAGRVTIVDVAHHAGVSVATASKVLRNAPGVSDAMRTRVRASMTALSYRPHRPARGMRGRTYTVGMIVSDIENPFFSLLQRGISKVIAQHNYEILIAPGGVTSSSQRAVMNALIDHQMDGVILVSPRASDDELDRIAGEIPMVLVGRHSSSAALDSISGDDELGAKLVVDHFVELGHERIAFVTHHNEAEHSSFPETIRMNGFRSAMAAHGLPATIIPAAWSLEGGRAAARHLATLTPQPTAVHAGADIAAFGMMSEIWERAVVPPNSFALAGYDNSPTSAIGPISLTTVDQSGLDMGSIAAEMLLERIAGRDDSRHELVTPSLVVRASSFLPTPIEQ</sequence>
<evidence type="ECO:0000256" key="3">
    <source>
        <dbReference type="ARBA" id="ARBA00023125"/>
    </source>
</evidence>
<proteinExistence type="predicted"/>
<dbReference type="SUPFAM" id="SSF53822">
    <property type="entry name" value="Periplasmic binding protein-like I"/>
    <property type="match status" value="1"/>
</dbReference>
<dbReference type="Pfam" id="PF00356">
    <property type="entry name" value="LacI"/>
    <property type="match status" value="1"/>
</dbReference>
<dbReference type="SUPFAM" id="SSF47413">
    <property type="entry name" value="lambda repressor-like DNA-binding domains"/>
    <property type="match status" value="1"/>
</dbReference>
<reference evidence="7" key="1">
    <citation type="journal article" date="2019" name="Int. J. Syst. Evol. Microbiol.">
        <title>The Global Catalogue of Microorganisms (GCM) 10K type strain sequencing project: providing services to taxonomists for standard genome sequencing and annotation.</title>
        <authorList>
            <consortium name="The Broad Institute Genomics Platform"/>
            <consortium name="The Broad Institute Genome Sequencing Center for Infectious Disease"/>
            <person name="Wu L."/>
            <person name="Ma J."/>
        </authorList>
    </citation>
    <scope>NUCLEOTIDE SEQUENCE [LARGE SCALE GENOMIC DNA]</scope>
    <source>
        <strain evidence="7">JCM 18959</strain>
    </source>
</reference>
<dbReference type="Proteomes" id="UP001501407">
    <property type="component" value="Unassembled WGS sequence"/>
</dbReference>
<protein>
    <submittedName>
        <fullName evidence="6">LacI family DNA-binding transcriptional regulator</fullName>
    </submittedName>
</protein>
<dbReference type="PROSITE" id="PS50932">
    <property type="entry name" value="HTH_LACI_2"/>
    <property type="match status" value="1"/>
</dbReference>
<feature type="domain" description="HTH lacI-type" evidence="5">
    <location>
        <begin position="18"/>
        <end position="72"/>
    </location>
</feature>
<evidence type="ECO:0000256" key="4">
    <source>
        <dbReference type="ARBA" id="ARBA00023163"/>
    </source>
</evidence>
<evidence type="ECO:0000259" key="5">
    <source>
        <dbReference type="PROSITE" id="PS50932"/>
    </source>
</evidence>
<organism evidence="6 7">
    <name type="scientific">Microbacterium yannicii</name>
    <dbReference type="NCBI Taxonomy" id="671622"/>
    <lineage>
        <taxon>Bacteria</taxon>
        <taxon>Bacillati</taxon>
        <taxon>Actinomycetota</taxon>
        <taxon>Actinomycetes</taxon>
        <taxon>Micrococcales</taxon>
        <taxon>Microbacteriaceae</taxon>
        <taxon>Microbacterium</taxon>
    </lineage>
</organism>
<dbReference type="InterPro" id="IPR046335">
    <property type="entry name" value="LacI/GalR-like_sensor"/>
</dbReference>
<accession>A0ABP9M371</accession>
<dbReference type="InterPro" id="IPR000843">
    <property type="entry name" value="HTH_LacI"/>
</dbReference>
<dbReference type="InterPro" id="IPR028082">
    <property type="entry name" value="Peripla_BP_I"/>
</dbReference>
<name>A0ABP9M371_9MICO</name>
<dbReference type="Pfam" id="PF13377">
    <property type="entry name" value="Peripla_BP_3"/>
    <property type="match status" value="1"/>
</dbReference>
<gene>
    <name evidence="6" type="ORF">GCM10025760_09920</name>
</gene>
<keyword evidence="3 6" id="KW-0238">DNA-binding</keyword>
<dbReference type="PANTHER" id="PTHR30146">
    <property type="entry name" value="LACI-RELATED TRANSCRIPTIONAL REPRESSOR"/>
    <property type="match status" value="1"/>
</dbReference>
<keyword evidence="7" id="KW-1185">Reference proteome</keyword>
<dbReference type="InterPro" id="IPR010982">
    <property type="entry name" value="Lambda_DNA-bd_dom_sf"/>
</dbReference>
<dbReference type="CDD" id="cd06267">
    <property type="entry name" value="PBP1_LacI_sugar_binding-like"/>
    <property type="match status" value="1"/>
</dbReference>
<evidence type="ECO:0000313" key="6">
    <source>
        <dbReference type="EMBL" id="GAA5088017.1"/>
    </source>
</evidence>
<keyword evidence="1" id="KW-0678">Repressor</keyword>
<dbReference type="SMART" id="SM00354">
    <property type="entry name" value="HTH_LACI"/>
    <property type="match status" value="1"/>
</dbReference>